<proteinExistence type="predicted"/>
<dbReference type="Pfam" id="PF00646">
    <property type="entry name" value="F-box"/>
    <property type="match status" value="1"/>
</dbReference>
<keyword evidence="3" id="KW-1185">Reference proteome</keyword>
<evidence type="ECO:0000313" key="2">
    <source>
        <dbReference type="EMBL" id="KAF7339981.1"/>
    </source>
</evidence>
<dbReference type="InterPro" id="IPR001810">
    <property type="entry name" value="F-box_dom"/>
</dbReference>
<dbReference type="InterPro" id="IPR036047">
    <property type="entry name" value="F-box-like_dom_sf"/>
</dbReference>
<dbReference type="Gene3D" id="1.20.1280.50">
    <property type="match status" value="1"/>
</dbReference>
<reference evidence="2" key="1">
    <citation type="submission" date="2020-05" db="EMBL/GenBank/DDBJ databases">
        <title>Mycena genomes resolve the evolution of fungal bioluminescence.</title>
        <authorList>
            <person name="Tsai I.J."/>
        </authorList>
    </citation>
    <scope>NUCLEOTIDE SEQUENCE</scope>
    <source>
        <strain evidence="2">CCC161011</strain>
    </source>
</reference>
<dbReference type="CDD" id="cd09917">
    <property type="entry name" value="F-box_SF"/>
    <property type="match status" value="1"/>
</dbReference>
<feature type="domain" description="F-box" evidence="1">
    <location>
        <begin position="14"/>
        <end position="63"/>
    </location>
</feature>
<dbReference type="SUPFAM" id="SSF81383">
    <property type="entry name" value="F-box domain"/>
    <property type="match status" value="1"/>
</dbReference>
<dbReference type="PROSITE" id="PS50181">
    <property type="entry name" value="FBOX"/>
    <property type="match status" value="1"/>
</dbReference>
<comment type="caution">
    <text evidence="2">The sequence shown here is derived from an EMBL/GenBank/DDBJ whole genome shotgun (WGS) entry which is preliminary data.</text>
</comment>
<organism evidence="2 3">
    <name type="scientific">Mycena venus</name>
    <dbReference type="NCBI Taxonomy" id="2733690"/>
    <lineage>
        <taxon>Eukaryota</taxon>
        <taxon>Fungi</taxon>
        <taxon>Dikarya</taxon>
        <taxon>Basidiomycota</taxon>
        <taxon>Agaricomycotina</taxon>
        <taxon>Agaricomycetes</taxon>
        <taxon>Agaricomycetidae</taxon>
        <taxon>Agaricales</taxon>
        <taxon>Marasmiineae</taxon>
        <taxon>Mycenaceae</taxon>
        <taxon>Mycena</taxon>
    </lineage>
</organism>
<name>A0A8H6XG72_9AGAR</name>
<dbReference type="Proteomes" id="UP000620124">
    <property type="component" value="Unassembled WGS sequence"/>
</dbReference>
<protein>
    <submittedName>
        <fullName evidence="2">F-box domain-containing protein</fullName>
    </submittedName>
</protein>
<evidence type="ECO:0000259" key="1">
    <source>
        <dbReference type="PROSITE" id="PS50181"/>
    </source>
</evidence>
<dbReference type="AlphaFoldDB" id="A0A8H6XG72"/>
<gene>
    <name evidence="2" type="ORF">MVEN_01915800</name>
</gene>
<sequence>MDLAIGRESSIRDSKGLLSLPIEILEQILLFCHPRDVSRFSTTCRFSGDLVHRSADQYFWRELFLTLFDDPRRGVPSTDPSSYDWKAQLVYRMRAERDTLADTGDRQSALETFVSVAEEALPISRASDDPPASRNIEWLDNVLRNSQLLDASFPPNEAQLGDRIKTFMALSLKEETDDNLPGLQAIRTRSRCLVYDLRNYNAGNSWGPYLLDGTVNWTHMNCIINVVVCNLREQPSEYIPRPPVGLQAVRAYSAPGDYTGPDWAGVEGTWRRYVCFMDYRDLFAFNFSGAHEGPRDPSFFDDRGFREATRLIELNIHIIPREKMRVRFPSGDPPQPHPQYETLYFSGTSRGASTGQEAIVQGFVHMGPDHIPRWRLTSMHDGQPQWSSEGAQIGNVGSAIGVAGTWSAFHHGDGDPVGPFWLWKIA</sequence>
<accession>A0A8H6XG72</accession>
<dbReference type="OrthoDB" id="3226064at2759"/>
<dbReference type="EMBL" id="JACAZI010000019">
    <property type="protein sequence ID" value="KAF7339981.1"/>
    <property type="molecule type" value="Genomic_DNA"/>
</dbReference>
<evidence type="ECO:0000313" key="3">
    <source>
        <dbReference type="Proteomes" id="UP000620124"/>
    </source>
</evidence>